<dbReference type="RefSeq" id="WP_192014739.1">
    <property type="nucleotide sequence ID" value="NZ_JACYTP010000002.1"/>
</dbReference>
<evidence type="ECO:0008006" key="5">
    <source>
        <dbReference type="Google" id="ProtNLM"/>
    </source>
</evidence>
<feature type="region of interest" description="Disordered" evidence="1">
    <location>
        <begin position="41"/>
        <end position="101"/>
    </location>
</feature>
<accession>A0ABR9BH70</accession>
<feature type="compositionally biased region" description="Polar residues" evidence="1">
    <location>
        <begin position="90"/>
        <end position="101"/>
    </location>
</feature>
<organism evidence="3 4">
    <name type="scientific">Photobacterium arenosum</name>
    <dbReference type="NCBI Taxonomy" id="2774143"/>
    <lineage>
        <taxon>Bacteria</taxon>
        <taxon>Pseudomonadati</taxon>
        <taxon>Pseudomonadota</taxon>
        <taxon>Gammaproteobacteria</taxon>
        <taxon>Vibrionales</taxon>
        <taxon>Vibrionaceae</taxon>
        <taxon>Photobacterium</taxon>
    </lineage>
</organism>
<sequence>MSQIQSKHGFALGVVLTALSMTLSGFASAADQTGTTQLIINDGKQDQLTEDVKATSDSLEKSAVQKEASQEQLKHPDADKEKHQQDSQKGHSSYGNTAVSD</sequence>
<feature type="signal peptide" evidence="2">
    <location>
        <begin position="1"/>
        <end position="29"/>
    </location>
</feature>
<feature type="chain" id="PRO_5046697777" description="Secreted protein" evidence="2">
    <location>
        <begin position="30"/>
        <end position="101"/>
    </location>
</feature>
<evidence type="ECO:0000256" key="2">
    <source>
        <dbReference type="SAM" id="SignalP"/>
    </source>
</evidence>
<gene>
    <name evidence="3" type="ORF">IFO68_04295</name>
</gene>
<evidence type="ECO:0000313" key="4">
    <source>
        <dbReference type="Proteomes" id="UP000649768"/>
    </source>
</evidence>
<keyword evidence="2" id="KW-0732">Signal</keyword>
<keyword evidence="4" id="KW-1185">Reference proteome</keyword>
<reference evidence="3 4" key="1">
    <citation type="submission" date="2020-09" db="EMBL/GenBank/DDBJ databases">
        <title>Photobacterium sp. CAU 1568 isolated from sand of Sido Beach.</title>
        <authorList>
            <person name="Kim W."/>
        </authorList>
    </citation>
    <scope>NUCLEOTIDE SEQUENCE [LARGE SCALE GENOMIC DNA]</scope>
    <source>
        <strain evidence="3 4">CAU 1568</strain>
    </source>
</reference>
<feature type="compositionally biased region" description="Basic and acidic residues" evidence="1">
    <location>
        <begin position="43"/>
        <end position="89"/>
    </location>
</feature>
<protein>
    <recommendedName>
        <fullName evidence="5">Secreted protein</fullName>
    </recommendedName>
</protein>
<dbReference type="EMBL" id="JACYTP010000002">
    <property type="protein sequence ID" value="MBD8511906.1"/>
    <property type="molecule type" value="Genomic_DNA"/>
</dbReference>
<name>A0ABR9BH70_9GAMM</name>
<dbReference type="Proteomes" id="UP000649768">
    <property type="component" value="Unassembled WGS sequence"/>
</dbReference>
<evidence type="ECO:0000256" key="1">
    <source>
        <dbReference type="SAM" id="MobiDB-lite"/>
    </source>
</evidence>
<comment type="caution">
    <text evidence="3">The sequence shown here is derived from an EMBL/GenBank/DDBJ whole genome shotgun (WGS) entry which is preliminary data.</text>
</comment>
<evidence type="ECO:0000313" key="3">
    <source>
        <dbReference type="EMBL" id="MBD8511906.1"/>
    </source>
</evidence>
<proteinExistence type="predicted"/>